<evidence type="ECO:0000256" key="2">
    <source>
        <dbReference type="ARBA" id="ARBA00023125"/>
    </source>
</evidence>
<keyword evidence="3" id="KW-0804">Transcription</keyword>
<feature type="compositionally biased region" description="Polar residues" evidence="5">
    <location>
        <begin position="7"/>
        <end position="18"/>
    </location>
</feature>
<dbReference type="Proteomes" id="UP000187203">
    <property type="component" value="Unassembled WGS sequence"/>
</dbReference>
<keyword evidence="4" id="KW-0539">Nucleus</keyword>
<gene>
    <name evidence="7" type="ORF">COLO4_03301</name>
</gene>
<dbReference type="CDD" id="cd16100">
    <property type="entry name" value="ARID"/>
    <property type="match status" value="1"/>
</dbReference>
<protein>
    <recommendedName>
        <fullName evidence="6">ARID domain-containing protein</fullName>
    </recommendedName>
</protein>
<dbReference type="OrthoDB" id="338531at2759"/>
<dbReference type="InterPro" id="IPR036431">
    <property type="entry name" value="ARID_dom_sf"/>
</dbReference>
<dbReference type="AlphaFoldDB" id="A0A1R3KYY9"/>
<dbReference type="STRING" id="93759.A0A1R3KYY9"/>
<evidence type="ECO:0000313" key="8">
    <source>
        <dbReference type="Proteomes" id="UP000187203"/>
    </source>
</evidence>
<feature type="domain" description="ARID" evidence="6">
    <location>
        <begin position="149"/>
        <end position="203"/>
    </location>
</feature>
<dbReference type="GO" id="GO:0006357">
    <property type="term" value="P:regulation of transcription by RNA polymerase II"/>
    <property type="evidence" value="ECO:0007669"/>
    <property type="project" value="InterPro"/>
</dbReference>
<dbReference type="GO" id="GO:0003677">
    <property type="term" value="F:DNA binding"/>
    <property type="evidence" value="ECO:0007669"/>
    <property type="project" value="UniProtKB-KW"/>
</dbReference>
<dbReference type="PROSITE" id="PS51011">
    <property type="entry name" value="ARID"/>
    <property type="match status" value="1"/>
</dbReference>
<feature type="compositionally biased region" description="Basic and acidic residues" evidence="5">
    <location>
        <begin position="22"/>
        <end position="31"/>
    </location>
</feature>
<dbReference type="PANTHER" id="PTHR15348:SF17">
    <property type="entry name" value="AT-RICH INTERACTIVE DOMAIN-CONTAINING PROTEIN 5"/>
    <property type="match status" value="1"/>
</dbReference>
<evidence type="ECO:0000313" key="7">
    <source>
        <dbReference type="EMBL" id="OMP12324.1"/>
    </source>
</evidence>
<keyword evidence="8" id="KW-1185">Reference proteome</keyword>
<evidence type="ECO:0000259" key="6">
    <source>
        <dbReference type="PROSITE" id="PS51011"/>
    </source>
</evidence>
<proteinExistence type="predicted"/>
<name>A0A1R3KYY9_9ROSI</name>
<keyword evidence="1" id="KW-0805">Transcription regulation</keyword>
<dbReference type="SUPFAM" id="SSF46774">
    <property type="entry name" value="ARID-like"/>
    <property type="match status" value="1"/>
</dbReference>
<feature type="compositionally biased region" description="Basic and acidic residues" evidence="5">
    <location>
        <begin position="64"/>
        <end position="76"/>
    </location>
</feature>
<feature type="compositionally biased region" description="Polar residues" evidence="5">
    <location>
        <begin position="32"/>
        <end position="46"/>
    </location>
</feature>
<reference evidence="8" key="1">
    <citation type="submission" date="2013-09" db="EMBL/GenBank/DDBJ databases">
        <title>Corchorus olitorius genome sequencing.</title>
        <authorList>
            <person name="Alam M."/>
            <person name="Haque M.S."/>
            <person name="Islam M.S."/>
            <person name="Emdad E.M."/>
            <person name="Islam M.M."/>
            <person name="Ahmed B."/>
            <person name="Halim A."/>
            <person name="Hossen Q.M.M."/>
            <person name="Hossain M.Z."/>
            <person name="Ahmed R."/>
            <person name="Khan M.M."/>
            <person name="Islam R."/>
            <person name="Rashid M.M."/>
            <person name="Khan S.A."/>
            <person name="Rahman M.S."/>
            <person name="Alam M."/>
            <person name="Yahiya A.S."/>
            <person name="Khan M.S."/>
            <person name="Azam M.S."/>
            <person name="Haque T."/>
            <person name="Lashkar M.Z.H."/>
            <person name="Akhand A.I."/>
            <person name="Morshed G."/>
            <person name="Roy S."/>
            <person name="Uddin K.S."/>
            <person name="Rabeya T."/>
            <person name="Hossain A.S."/>
            <person name="Chowdhury A."/>
            <person name="Snigdha A.R."/>
            <person name="Mortoza M.S."/>
            <person name="Matin S.A."/>
            <person name="Hoque S.M.E."/>
            <person name="Islam M.K."/>
            <person name="Roy D.K."/>
            <person name="Haider R."/>
            <person name="Moosa M.M."/>
            <person name="Elias S.M."/>
            <person name="Hasan A.M."/>
            <person name="Jahan S."/>
            <person name="Shafiuddin M."/>
            <person name="Mahmood N."/>
            <person name="Shommy N.S."/>
        </authorList>
    </citation>
    <scope>NUCLEOTIDE SEQUENCE [LARGE SCALE GENOMIC DNA]</scope>
    <source>
        <strain evidence="8">cv. O-4</strain>
    </source>
</reference>
<organism evidence="7 8">
    <name type="scientific">Corchorus olitorius</name>
    <dbReference type="NCBI Taxonomy" id="93759"/>
    <lineage>
        <taxon>Eukaryota</taxon>
        <taxon>Viridiplantae</taxon>
        <taxon>Streptophyta</taxon>
        <taxon>Embryophyta</taxon>
        <taxon>Tracheophyta</taxon>
        <taxon>Spermatophyta</taxon>
        <taxon>Magnoliopsida</taxon>
        <taxon>eudicotyledons</taxon>
        <taxon>Gunneridae</taxon>
        <taxon>Pentapetalae</taxon>
        <taxon>rosids</taxon>
        <taxon>malvids</taxon>
        <taxon>Malvales</taxon>
        <taxon>Malvaceae</taxon>
        <taxon>Grewioideae</taxon>
        <taxon>Apeibeae</taxon>
        <taxon>Corchorus</taxon>
    </lineage>
</organism>
<dbReference type="InterPro" id="IPR045147">
    <property type="entry name" value="ARI3A/B/C"/>
</dbReference>
<keyword evidence="2" id="KW-0238">DNA-binding</keyword>
<dbReference type="PANTHER" id="PTHR15348">
    <property type="entry name" value="AT-RICH INTERACTIVE DOMAIN-CONTAINING PROTEIN ARID DOMAIN- CONTAINING PROTEIN DEAD RINGER PROTEIN B-CELL REGULATOR OF IGH TRANSCRIPTION BRIGHT"/>
    <property type="match status" value="1"/>
</dbReference>
<comment type="caution">
    <text evidence="7">The sequence shown here is derived from an EMBL/GenBank/DDBJ whole genome shotgun (WGS) entry which is preliminary data.</text>
</comment>
<feature type="region of interest" description="Disordered" evidence="5">
    <location>
        <begin position="1"/>
        <end position="148"/>
    </location>
</feature>
<feature type="compositionally biased region" description="Basic and acidic residues" evidence="5">
    <location>
        <begin position="123"/>
        <end position="132"/>
    </location>
</feature>
<accession>A0A1R3KYY9</accession>
<sequence length="203" mass="22196">MEDTEMSEQQLPEASQVNLVDADVKQEHPSEDQNSTETRHSPNSLTADDLPTDVDMSDNPALPDKPDNKSSSDAKTKASNAAPAELLEEKSNGDAAPPAELLEEKSNGDAAPLPLAVSSTPKSGRESMEKSKNWLLSPEMGEADEDGTPDERAAFMKELESFYKERSLEFKPPKFYGEPLNCLKLWRAVIRLGGYDAALTSRT</sequence>
<dbReference type="EMBL" id="AWUE01009538">
    <property type="protein sequence ID" value="OMP12324.1"/>
    <property type="molecule type" value="Genomic_DNA"/>
</dbReference>
<dbReference type="GO" id="GO:0005634">
    <property type="term" value="C:nucleus"/>
    <property type="evidence" value="ECO:0007669"/>
    <property type="project" value="TreeGrafter"/>
</dbReference>
<dbReference type="Pfam" id="PF01388">
    <property type="entry name" value="ARID"/>
    <property type="match status" value="1"/>
</dbReference>
<evidence type="ECO:0000256" key="5">
    <source>
        <dbReference type="SAM" id="MobiDB-lite"/>
    </source>
</evidence>
<dbReference type="InterPro" id="IPR001606">
    <property type="entry name" value="ARID_dom"/>
</dbReference>
<evidence type="ECO:0000256" key="4">
    <source>
        <dbReference type="ARBA" id="ARBA00023242"/>
    </source>
</evidence>
<evidence type="ECO:0000256" key="1">
    <source>
        <dbReference type="ARBA" id="ARBA00023015"/>
    </source>
</evidence>
<evidence type="ECO:0000256" key="3">
    <source>
        <dbReference type="ARBA" id="ARBA00023163"/>
    </source>
</evidence>
<dbReference type="Gene3D" id="1.10.150.60">
    <property type="entry name" value="ARID DNA-binding domain"/>
    <property type="match status" value="1"/>
</dbReference>